<keyword evidence="4" id="KW-1185">Reference proteome</keyword>
<protein>
    <submittedName>
        <fullName evidence="3">Universal stress protein</fullName>
    </submittedName>
</protein>
<name>A0ABN3VER7_9PSEU</name>
<sequence length="274" mass="28274">MVAPDKPVAAGVDGSEGSGRAALWAAAEAARRGAGLRLVIVNDDPVRADHAEQAVHEIATKCRAHAPDVEVTAEVVTGRPVEELLRLSGAAQLVVLGARGRGGFTQALLGGVSTGVATQASCPVVVVRRDVPETAGPVVVGVDDSACSREALRFAYAAAARLGADLVALEAWHEEGLLAVPLAPPDRDRVQHEVEQSLAKQTAPLRERYPAVRTREVVQRGHAVSALTDAARDARLLVVGHRGSGGFDSLFLGSVAAGVLHHAPCPVAVVRGAG</sequence>
<evidence type="ECO:0000259" key="2">
    <source>
        <dbReference type="Pfam" id="PF00582"/>
    </source>
</evidence>
<dbReference type="PRINTS" id="PR01438">
    <property type="entry name" value="UNVRSLSTRESS"/>
</dbReference>
<dbReference type="RefSeq" id="WP_344681176.1">
    <property type="nucleotide sequence ID" value="NZ_BAAAUX010000014.1"/>
</dbReference>
<dbReference type="Pfam" id="PF00582">
    <property type="entry name" value="Usp"/>
    <property type="match status" value="2"/>
</dbReference>
<dbReference type="EMBL" id="BAAAUX010000014">
    <property type="protein sequence ID" value="GAA2797953.1"/>
    <property type="molecule type" value="Genomic_DNA"/>
</dbReference>
<feature type="domain" description="UspA" evidence="2">
    <location>
        <begin position="7"/>
        <end position="128"/>
    </location>
</feature>
<dbReference type="PANTHER" id="PTHR46268:SF6">
    <property type="entry name" value="UNIVERSAL STRESS PROTEIN UP12"/>
    <property type="match status" value="1"/>
</dbReference>
<evidence type="ECO:0000313" key="4">
    <source>
        <dbReference type="Proteomes" id="UP001500979"/>
    </source>
</evidence>
<proteinExistence type="inferred from homology"/>
<dbReference type="Gene3D" id="3.40.50.620">
    <property type="entry name" value="HUPs"/>
    <property type="match status" value="2"/>
</dbReference>
<dbReference type="InterPro" id="IPR006016">
    <property type="entry name" value="UspA"/>
</dbReference>
<evidence type="ECO:0000256" key="1">
    <source>
        <dbReference type="ARBA" id="ARBA00008791"/>
    </source>
</evidence>
<comment type="similarity">
    <text evidence="1">Belongs to the universal stress protein A family.</text>
</comment>
<dbReference type="InterPro" id="IPR014729">
    <property type="entry name" value="Rossmann-like_a/b/a_fold"/>
</dbReference>
<organism evidence="3 4">
    <name type="scientific">Saccharopolyspora taberi</name>
    <dbReference type="NCBI Taxonomy" id="60895"/>
    <lineage>
        <taxon>Bacteria</taxon>
        <taxon>Bacillati</taxon>
        <taxon>Actinomycetota</taxon>
        <taxon>Actinomycetes</taxon>
        <taxon>Pseudonocardiales</taxon>
        <taxon>Pseudonocardiaceae</taxon>
        <taxon>Saccharopolyspora</taxon>
    </lineage>
</organism>
<feature type="domain" description="UspA" evidence="2">
    <location>
        <begin position="137"/>
        <end position="271"/>
    </location>
</feature>
<evidence type="ECO:0000313" key="3">
    <source>
        <dbReference type="EMBL" id="GAA2797953.1"/>
    </source>
</evidence>
<reference evidence="3 4" key="1">
    <citation type="journal article" date="2019" name="Int. J. Syst. Evol. Microbiol.">
        <title>The Global Catalogue of Microorganisms (GCM) 10K type strain sequencing project: providing services to taxonomists for standard genome sequencing and annotation.</title>
        <authorList>
            <consortium name="The Broad Institute Genomics Platform"/>
            <consortium name="The Broad Institute Genome Sequencing Center for Infectious Disease"/>
            <person name="Wu L."/>
            <person name="Ma J."/>
        </authorList>
    </citation>
    <scope>NUCLEOTIDE SEQUENCE [LARGE SCALE GENOMIC DNA]</scope>
    <source>
        <strain evidence="3 4">JCM 9383</strain>
    </source>
</reference>
<dbReference type="Proteomes" id="UP001500979">
    <property type="component" value="Unassembled WGS sequence"/>
</dbReference>
<dbReference type="InterPro" id="IPR006015">
    <property type="entry name" value="Universal_stress_UspA"/>
</dbReference>
<accession>A0ABN3VER7</accession>
<dbReference type="SUPFAM" id="SSF52402">
    <property type="entry name" value="Adenine nucleotide alpha hydrolases-like"/>
    <property type="match status" value="2"/>
</dbReference>
<dbReference type="PANTHER" id="PTHR46268">
    <property type="entry name" value="STRESS RESPONSE PROTEIN NHAX"/>
    <property type="match status" value="1"/>
</dbReference>
<gene>
    <name evidence="3" type="ORF">GCM10010470_36420</name>
</gene>
<comment type="caution">
    <text evidence="3">The sequence shown here is derived from an EMBL/GenBank/DDBJ whole genome shotgun (WGS) entry which is preliminary data.</text>
</comment>